<dbReference type="Gene3D" id="2.70.160.11">
    <property type="entry name" value="Hnrnp arginine n-methyltransferase1"/>
    <property type="match status" value="1"/>
</dbReference>
<reference evidence="8" key="1">
    <citation type="submission" date="2021-09" db="EMBL/GenBank/DDBJ databases">
        <authorList>
            <consortium name="AG Swart"/>
            <person name="Singh M."/>
            <person name="Singh A."/>
            <person name="Seah K."/>
            <person name="Emmerich C."/>
        </authorList>
    </citation>
    <scope>NUCLEOTIDE SEQUENCE</scope>
    <source>
        <strain evidence="8">ATCC30299</strain>
    </source>
</reference>
<protein>
    <recommendedName>
        <fullName evidence="1">type I protein arginine methyltransferase</fullName>
        <ecNumber evidence="1">2.1.1.319</ecNumber>
    </recommendedName>
</protein>
<evidence type="ECO:0000256" key="2">
    <source>
        <dbReference type="ARBA" id="ARBA00022603"/>
    </source>
</evidence>
<dbReference type="InterPro" id="IPR025799">
    <property type="entry name" value="Arg_MeTrfase"/>
</dbReference>
<dbReference type="FunFam" id="3.40.50.150:FF:000003">
    <property type="entry name" value="Blast:Protein arginine N-methyltransferase 1"/>
    <property type="match status" value="1"/>
</dbReference>
<dbReference type="EMBL" id="CAJZBQ010000045">
    <property type="protein sequence ID" value="CAG9328340.1"/>
    <property type="molecule type" value="Genomic_DNA"/>
</dbReference>
<keyword evidence="3 6" id="KW-0808">Transferase</keyword>
<comment type="caution">
    <text evidence="8">The sequence shown here is derived from an EMBL/GenBank/DDBJ whole genome shotgun (WGS) entry which is preliminary data.</text>
</comment>
<evidence type="ECO:0000256" key="1">
    <source>
        <dbReference type="ARBA" id="ARBA00011925"/>
    </source>
</evidence>
<evidence type="ECO:0000313" key="8">
    <source>
        <dbReference type="EMBL" id="CAG9328340.1"/>
    </source>
</evidence>
<accession>A0AAU9JV36</accession>
<dbReference type="CDD" id="cd02440">
    <property type="entry name" value="AdoMet_MTases"/>
    <property type="match status" value="1"/>
</dbReference>
<dbReference type="GO" id="GO:0035242">
    <property type="term" value="F:protein-arginine omega-N asymmetric methyltransferase activity"/>
    <property type="evidence" value="ECO:0007669"/>
    <property type="project" value="UniProtKB-EC"/>
</dbReference>
<evidence type="ECO:0000256" key="6">
    <source>
        <dbReference type="PROSITE-ProRule" id="PRU01015"/>
    </source>
</evidence>
<dbReference type="Gene3D" id="3.40.50.150">
    <property type="entry name" value="Vaccinia Virus protein VP39"/>
    <property type="match status" value="1"/>
</dbReference>
<dbReference type="Pfam" id="PF22528">
    <property type="entry name" value="PRMT_C"/>
    <property type="match status" value="1"/>
</dbReference>
<evidence type="ECO:0000256" key="4">
    <source>
        <dbReference type="ARBA" id="ARBA00022691"/>
    </source>
</evidence>
<dbReference type="FunFam" id="2.70.160.11:FF:000001">
    <property type="entry name" value="Blast:Protein arginine N-methyltransferase 1"/>
    <property type="match status" value="1"/>
</dbReference>
<dbReference type="EC" id="2.1.1.319" evidence="1"/>
<proteinExistence type="predicted"/>
<evidence type="ECO:0000256" key="5">
    <source>
        <dbReference type="ARBA" id="ARBA00049303"/>
    </source>
</evidence>
<evidence type="ECO:0000313" key="9">
    <source>
        <dbReference type="Proteomes" id="UP001162131"/>
    </source>
</evidence>
<feature type="domain" description="Protein arginine N-methyltransferase" evidence="7">
    <location>
        <begin position="185"/>
        <end position="348"/>
    </location>
</feature>
<keyword evidence="4 6" id="KW-0949">S-adenosyl-L-methionine</keyword>
<comment type="catalytic activity">
    <reaction evidence="5">
        <text>L-arginyl-[protein] + S-adenosyl-L-methionine = N(omega)-methyl-L-arginyl-[protein] + S-adenosyl-L-homocysteine + H(+)</text>
        <dbReference type="Rhea" id="RHEA:48100"/>
        <dbReference type="Rhea" id="RHEA-COMP:10532"/>
        <dbReference type="Rhea" id="RHEA-COMP:11990"/>
        <dbReference type="ChEBI" id="CHEBI:15378"/>
        <dbReference type="ChEBI" id="CHEBI:29965"/>
        <dbReference type="ChEBI" id="CHEBI:57856"/>
        <dbReference type="ChEBI" id="CHEBI:59789"/>
        <dbReference type="ChEBI" id="CHEBI:65280"/>
    </reaction>
    <physiologicalReaction direction="left-to-right" evidence="5">
        <dbReference type="Rhea" id="RHEA:48101"/>
    </physiologicalReaction>
</comment>
<keyword evidence="2 6" id="KW-0489">Methyltransferase</keyword>
<dbReference type="InterPro" id="IPR055135">
    <property type="entry name" value="PRMT_dom"/>
</dbReference>
<dbReference type="InterPro" id="IPR029063">
    <property type="entry name" value="SAM-dependent_MTases_sf"/>
</dbReference>
<dbReference type="SUPFAM" id="SSF53335">
    <property type="entry name" value="S-adenosyl-L-methionine-dependent methyltransferases"/>
    <property type="match status" value="1"/>
</dbReference>
<organism evidence="8 9">
    <name type="scientific">Blepharisma stoltei</name>
    <dbReference type="NCBI Taxonomy" id="1481888"/>
    <lineage>
        <taxon>Eukaryota</taxon>
        <taxon>Sar</taxon>
        <taxon>Alveolata</taxon>
        <taxon>Ciliophora</taxon>
        <taxon>Postciliodesmatophora</taxon>
        <taxon>Heterotrichea</taxon>
        <taxon>Heterotrichida</taxon>
        <taxon>Blepharismidae</taxon>
        <taxon>Blepharisma</taxon>
    </lineage>
</organism>
<gene>
    <name evidence="8" type="ORF">BSTOLATCC_MIC45794</name>
</gene>
<dbReference type="PROSITE" id="PS51678">
    <property type="entry name" value="SAM_MT_PRMT"/>
    <property type="match status" value="1"/>
</dbReference>
<dbReference type="Proteomes" id="UP001162131">
    <property type="component" value="Unassembled WGS sequence"/>
</dbReference>
<evidence type="ECO:0000256" key="3">
    <source>
        <dbReference type="ARBA" id="ARBA00022679"/>
    </source>
</evidence>
<keyword evidence="9" id="KW-1185">Reference proteome</keyword>
<evidence type="ECO:0000259" key="7">
    <source>
        <dbReference type="Pfam" id="PF22528"/>
    </source>
</evidence>
<dbReference type="GO" id="GO:0005634">
    <property type="term" value="C:nucleus"/>
    <property type="evidence" value="ECO:0007669"/>
    <property type="project" value="TreeGrafter"/>
</dbReference>
<dbReference type="Pfam" id="PF06325">
    <property type="entry name" value="PrmA"/>
    <property type="match status" value="1"/>
</dbReference>
<dbReference type="AlphaFoldDB" id="A0AAU9JV36"/>
<dbReference type="GO" id="GO:0032259">
    <property type="term" value="P:methylation"/>
    <property type="evidence" value="ECO:0007669"/>
    <property type="project" value="UniProtKB-KW"/>
</dbReference>
<dbReference type="PANTHER" id="PTHR11006:SF53">
    <property type="entry name" value="PROTEIN ARGININE N-METHYLTRANSFERASE 3"/>
    <property type="match status" value="1"/>
</dbReference>
<dbReference type="PANTHER" id="PTHR11006">
    <property type="entry name" value="PROTEIN ARGININE N-METHYLTRANSFERASE"/>
    <property type="match status" value="1"/>
</dbReference>
<sequence>MAKRGRYQAASIQKQVIHGSQEPEFQGGATWAGLSDEMQLEDPYFYSYSHFGIHEEMIKDKVRTESYMNAIIQNPQLFRGKIVLDIGCGTGILSIFASRAGASHVFGIDAADVAIQAQEIVNLNGYSDKITIIRGKVEEVTLPVDKVDIIISEWMGYFLLYESMLETVIYARDKWLNSDGLMFPDTAKMFLSAIEDADYKEKKVDFWDDVYGIDMSAIKPSVLAEPIVDYVESQYIMTNEYCLFSMDLKTVQNQQTELAAAYQLTATKNDYCHALVAWFEVEFNHGSKQIKLSTSPQRKSTHWKQTVFYLNDVLPMMSGEELKGTLAIRKNPQHKRDLDIKISYHFDGAKHSYHDYRYYKLK</sequence>
<dbReference type="GO" id="GO:0042054">
    <property type="term" value="F:histone methyltransferase activity"/>
    <property type="evidence" value="ECO:0007669"/>
    <property type="project" value="TreeGrafter"/>
</dbReference>
<name>A0AAU9JV36_9CILI</name>